<dbReference type="InterPro" id="IPR037401">
    <property type="entry name" value="SnoaL-like"/>
</dbReference>
<feature type="domain" description="SnoaL-like" evidence="2">
    <location>
        <begin position="65"/>
        <end position="155"/>
    </location>
</feature>
<name>A0A9P7ZR23_9HYPO</name>
<gene>
    <name evidence="3" type="ORF">F5Z01DRAFT_649019</name>
</gene>
<proteinExistence type="predicted"/>
<dbReference type="GeneID" id="70293968"/>
<dbReference type="OrthoDB" id="2820488at2759"/>
<dbReference type="AlphaFoldDB" id="A0A9P7ZR23"/>
<accession>A0A9P7ZR23</accession>
<dbReference type="SUPFAM" id="SSF54427">
    <property type="entry name" value="NTF2-like"/>
    <property type="match status" value="1"/>
</dbReference>
<dbReference type="Proteomes" id="UP000887229">
    <property type="component" value="Unassembled WGS sequence"/>
</dbReference>
<evidence type="ECO:0000256" key="1">
    <source>
        <dbReference type="SAM" id="SignalP"/>
    </source>
</evidence>
<dbReference type="RefSeq" id="XP_046120673.1">
    <property type="nucleotide sequence ID" value="XM_046263065.1"/>
</dbReference>
<dbReference type="InterPro" id="IPR032710">
    <property type="entry name" value="NTF2-like_dom_sf"/>
</dbReference>
<dbReference type="EMBL" id="MU251247">
    <property type="protein sequence ID" value="KAG9256749.1"/>
    <property type="molecule type" value="Genomic_DNA"/>
</dbReference>
<feature type="chain" id="PRO_5040483735" description="SnoaL-like domain-containing protein" evidence="1">
    <location>
        <begin position="21"/>
        <end position="194"/>
    </location>
</feature>
<comment type="caution">
    <text evidence="3">The sequence shown here is derived from an EMBL/GenBank/DDBJ whole genome shotgun (WGS) entry which is preliminary data.</text>
</comment>
<protein>
    <recommendedName>
        <fullName evidence="2">SnoaL-like domain-containing protein</fullName>
    </recommendedName>
</protein>
<dbReference type="Pfam" id="PF12680">
    <property type="entry name" value="SnoaL_2"/>
    <property type="match status" value="1"/>
</dbReference>
<organism evidence="3 4">
    <name type="scientific">Emericellopsis atlantica</name>
    <dbReference type="NCBI Taxonomy" id="2614577"/>
    <lineage>
        <taxon>Eukaryota</taxon>
        <taxon>Fungi</taxon>
        <taxon>Dikarya</taxon>
        <taxon>Ascomycota</taxon>
        <taxon>Pezizomycotina</taxon>
        <taxon>Sordariomycetes</taxon>
        <taxon>Hypocreomycetidae</taxon>
        <taxon>Hypocreales</taxon>
        <taxon>Bionectriaceae</taxon>
        <taxon>Emericellopsis</taxon>
    </lineage>
</organism>
<keyword evidence="1" id="KW-0732">Signal</keyword>
<reference evidence="3" key="1">
    <citation type="journal article" date="2021" name="IMA Fungus">
        <title>Genomic characterization of three marine fungi, including Emericellopsis atlantica sp. nov. with signatures of a generalist lifestyle and marine biomass degradation.</title>
        <authorList>
            <person name="Hagestad O.C."/>
            <person name="Hou L."/>
            <person name="Andersen J.H."/>
            <person name="Hansen E.H."/>
            <person name="Altermark B."/>
            <person name="Li C."/>
            <person name="Kuhnert E."/>
            <person name="Cox R.J."/>
            <person name="Crous P.W."/>
            <person name="Spatafora J.W."/>
            <person name="Lail K."/>
            <person name="Amirebrahimi M."/>
            <person name="Lipzen A."/>
            <person name="Pangilinan J."/>
            <person name="Andreopoulos W."/>
            <person name="Hayes R.D."/>
            <person name="Ng V."/>
            <person name="Grigoriev I.V."/>
            <person name="Jackson S.A."/>
            <person name="Sutton T.D.S."/>
            <person name="Dobson A.D.W."/>
            <person name="Rama T."/>
        </authorList>
    </citation>
    <scope>NUCLEOTIDE SEQUENCE</scope>
    <source>
        <strain evidence="3">TS7</strain>
    </source>
</reference>
<keyword evidence="4" id="KW-1185">Reference proteome</keyword>
<evidence type="ECO:0000313" key="3">
    <source>
        <dbReference type="EMBL" id="KAG9256749.1"/>
    </source>
</evidence>
<evidence type="ECO:0000313" key="4">
    <source>
        <dbReference type="Proteomes" id="UP000887229"/>
    </source>
</evidence>
<evidence type="ECO:0000259" key="2">
    <source>
        <dbReference type="Pfam" id="PF12680"/>
    </source>
</evidence>
<dbReference type="Gene3D" id="3.10.450.50">
    <property type="match status" value="1"/>
</dbReference>
<feature type="signal peptide" evidence="1">
    <location>
        <begin position="1"/>
        <end position="20"/>
    </location>
</feature>
<sequence>MFSSHLGMGALLLCIQGATAKSPFRVVDIPGINTNNITVWDCPSTTSPHASQFLLQKAMDDFAYTFYTEKNVKRAFDRYVASNYVQHNPNMPDGRDEAIQILSPLFQTEGSTFEIARVMVGPEYTTIHIKFGQADGSSMNVMDVYKTEGTCIVEHWDCLQAMENKTVSSHPYFYTFLFIQRYTRKHALCINSLS</sequence>